<accession>A0A5J5LPP2</accession>
<dbReference type="EMBL" id="SRLN01000017">
    <property type="protein sequence ID" value="KAB0238281.1"/>
    <property type="molecule type" value="Genomic_DNA"/>
</dbReference>
<gene>
    <name evidence="1" type="ORF">EZJ55_24770</name>
</gene>
<evidence type="ECO:0000313" key="2">
    <source>
        <dbReference type="Proteomes" id="UP000325636"/>
    </source>
</evidence>
<evidence type="ECO:0000313" key="1">
    <source>
        <dbReference type="EMBL" id="KAB0238281.1"/>
    </source>
</evidence>
<protein>
    <submittedName>
        <fullName evidence="1">Uncharacterized protein</fullName>
    </submittedName>
</protein>
<proteinExistence type="predicted"/>
<organism evidence="1 2">
    <name type="scientific">Microcystis aeruginosa EAWAG127a</name>
    <dbReference type="NCBI Taxonomy" id="2529855"/>
    <lineage>
        <taxon>Bacteria</taxon>
        <taxon>Bacillati</taxon>
        <taxon>Cyanobacteriota</taxon>
        <taxon>Cyanophyceae</taxon>
        <taxon>Oscillatoriophycideae</taxon>
        <taxon>Chroococcales</taxon>
        <taxon>Microcystaceae</taxon>
        <taxon>Microcystis</taxon>
    </lineage>
</organism>
<dbReference type="Proteomes" id="UP000325636">
    <property type="component" value="Unassembled WGS sequence"/>
</dbReference>
<comment type="caution">
    <text evidence="1">The sequence shown here is derived from an EMBL/GenBank/DDBJ whole genome shotgun (WGS) entry which is preliminary data.</text>
</comment>
<name>A0A5J5LPP2_MICAE</name>
<sequence>MIQKYQKSQLEPAGYTLPDWKAIELQYPDKFESKEEKSPYRIEILENKIAVYAPYDATGRFQKKAKAIEGYRFDSSDKSWRYPLAKVIEVIEAFPSPEYSINPEIEGIRLSIEAEERQNWPKKRKKPKTPPTRY</sequence>
<reference evidence="2" key="1">
    <citation type="submission" date="2019-04" db="EMBL/GenBank/DDBJ databases">
        <title>Microviridin 1777: A Toxic Chymotrypsin Inhibitor Discovered by a Metabologenomic Approach.</title>
        <authorList>
            <person name="Sieber S."/>
            <person name="Grendelmeier S.M."/>
            <person name="Harris L.A."/>
            <person name="Mitchell D.A."/>
            <person name="Gademann K."/>
        </authorList>
    </citation>
    <scope>NUCLEOTIDE SEQUENCE [LARGE SCALE GENOMIC DNA]</scope>
    <source>
        <strain evidence="2">EAWAG127a</strain>
    </source>
</reference>
<dbReference type="RefSeq" id="WP_150978677.1">
    <property type="nucleotide sequence ID" value="NZ_SRLN01000017.1"/>
</dbReference>
<dbReference type="AlphaFoldDB" id="A0A5J5LPP2"/>